<evidence type="ECO:0000313" key="2">
    <source>
        <dbReference type="Proteomes" id="UP000504636"/>
    </source>
</evidence>
<reference evidence="3" key="3">
    <citation type="submission" date="2025-04" db="UniProtKB">
        <authorList>
            <consortium name="RefSeq"/>
        </authorList>
    </citation>
    <scope>IDENTIFICATION</scope>
    <source>
        <strain evidence="3">CBS 304.34</strain>
    </source>
</reference>
<keyword evidence="2" id="KW-1185">Reference proteome</keyword>
<dbReference type="Proteomes" id="UP000504636">
    <property type="component" value="Unplaced"/>
</dbReference>
<evidence type="ECO:0000313" key="1">
    <source>
        <dbReference type="EMBL" id="KAF2817991.1"/>
    </source>
</evidence>
<dbReference type="GeneID" id="54462585"/>
<dbReference type="AlphaFoldDB" id="A0A6A6ZA45"/>
<evidence type="ECO:0000313" key="3">
    <source>
        <dbReference type="RefSeq" id="XP_033584955.1"/>
    </source>
</evidence>
<gene>
    <name evidence="1 3" type="ORF">BDZ99DRAFT_470918</name>
</gene>
<name>A0A6A6ZA45_9PEZI</name>
<dbReference type="EMBL" id="MU003692">
    <property type="protein sequence ID" value="KAF2817991.1"/>
    <property type="molecule type" value="Genomic_DNA"/>
</dbReference>
<accession>A0A6A6ZA45</accession>
<proteinExistence type="predicted"/>
<reference evidence="3" key="2">
    <citation type="submission" date="2020-04" db="EMBL/GenBank/DDBJ databases">
        <authorList>
            <consortium name="NCBI Genome Project"/>
        </authorList>
    </citation>
    <scope>NUCLEOTIDE SEQUENCE</scope>
    <source>
        <strain evidence="3">CBS 304.34</strain>
    </source>
</reference>
<reference evidence="1 3" key="1">
    <citation type="journal article" date="2020" name="Stud. Mycol.">
        <title>101 Dothideomycetes genomes: a test case for predicting lifestyles and emergence of pathogens.</title>
        <authorList>
            <person name="Haridas S."/>
            <person name="Albert R."/>
            <person name="Binder M."/>
            <person name="Bloem J."/>
            <person name="Labutti K."/>
            <person name="Salamov A."/>
            <person name="Andreopoulos B."/>
            <person name="Baker S."/>
            <person name="Barry K."/>
            <person name="Bills G."/>
            <person name="Bluhm B."/>
            <person name="Cannon C."/>
            <person name="Castanera R."/>
            <person name="Culley D."/>
            <person name="Daum C."/>
            <person name="Ezra D."/>
            <person name="Gonzalez J."/>
            <person name="Henrissat B."/>
            <person name="Kuo A."/>
            <person name="Liang C."/>
            <person name="Lipzen A."/>
            <person name="Lutzoni F."/>
            <person name="Magnuson J."/>
            <person name="Mondo S."/>
            <person name="Nolan M."/>
            <person name="Ohm R."/>
            <person name="Pangilinan J."/>
            <person name="Park H.-J."/>
            <person name="Ramirez L."/>
            <person name="Alfaro M."/>
            <person name="Sun H."/>
            <person name="Tritt A."/>
            <person name="Yoshinaga Y."/>
            <person name="Zwiers L.-H."/>
            <person name="Turgeon B."/>
            <person name="Goodwin S."/>
            <person name="Spatafora J."/>
            <person name="Crous P."/>
            <person name="Grigoriev I."/>
        </authorList>
    </citation>
    <scope>NUCLEOTIDE SEQUENCE</scope>
    <source>
        <strain evidence="1 3">CBS 304.34</strain>
    </source>
</reference>
<dbReference type="RefSeq" id="XP_033584955.1">
    <property type="nucleotide sequence ID" value="XM_033721692.1"/>
</dbReference>
<dbReference type="OrthoDB" id="5279008at2759"/>
<organism evidence="1">
    <name type="scientific">Mytilinidion resinicola</name>
    <dbReference type="NCBI Taxonomy" id="574789"/>
    <lineage>
        <taxon>Eukaryota</taxon>
        <taxon>Fungi</taxon>
        <taxon>Dikarya</taxon>
        <taxon>Ascomycota</taxon>
        <taxon>Pezizomycotina</taxon>
        <taxon>Dothideomycetes</taxon>
        <taxon>Pleosporomycetidae</taxon>
        <taxon>Mytilinidiales</taxon>
        <taxon>Mytilinidiaceae</taxon>
        <taxon>Mytilinidion</taxon>
    </lineage>
</organism>
<sequence length="271" mass="30683">MAWISLLHFRGLKTIETKDEIPPNLQHKMTTKITPFIGPSGCNKCDTTSLGSCGRPHTAGNFEFLAYNFRVLLEFNEAQHDATFIKLKQLDVLLGLGDLKKSRKEQYQHNFLRSVLESVAESIGTLSISERHEGGYMTPCYMKDITNPAFWRPSIDRPISLLCMGTQPRAMNTNLRLATLQLDAVTMSNYILCGLIALNWDTLEKDWAPGEWSAFRTEIKSDFRTTVAGYTSNRDLTGWIFEDGDVKNGAKYLEDRLKLAPVPKTYFTEEG</sequence>
<protein>
    <submittedName>
        <fullName evidence="1 3">Uncharacterized protein</fullName>
    </submittedName>
</protein>